<dbReference type="Proteomes" id="UP000326779">
    <property type="component" value="Chromosome"/>
</dbReference>
<feature type="domain" description="Beta-lactamase-related" evidence="1">
    <location>
        <begin position="19"/>
        <end position="327"/>
    </location>
</feature>
<dbReference type="EMBL" id="CP045143">
    <property type="protein sequence ID" value="QFR21985.1"/>
    <property type="molecule type" value="Genomic_DNA"/>
</dbReference>
<reference evidence="2 3" key="1">
    <citation type="submission" date="2019-10" db="EMBL/GenBank/DDBJ databases">
        <title>The completed genome of Lactobacillus harbinensis M1.</title>
        <authorList>
            <person name="Zheng Y."/>
        </authorList>
    </citation>
    <scope>NUCLEOTIDE SEQUENCE [LARGE SCALE GENOMIC DNA]</scope>
    <source>
        <strain evidence="2 3">M1</strain>
    </source>
</reference>
<dbReference type="AlphaFoldDB" id="A0A5P8M116"/>
<gene>
    <name evidence="2" type="ORF">D1010_00200</name>
</gene>
<dbReference type="KEGG" id="lhb:D1010_00200"/>
<dbReference type="Gene3D" id="3.40.710.10">
    <property type="entry name" value="DD-peptidase/beta-lactamase superfamily"/>
    <property type="match status" value="1"/>
</dbReference>
<dbReference type="SUPFAM" id="SSF56601">
    <property type="entry name" value="beta-lactamase/transpeptidase-like"/>
    <property type="match status" value="1"/>
</dbReference>
<sequence length="335" mass="37042">MDFDFSELEKMNAAAEFNGALAVTAPDRVLYTASRGIADYATGTPFTLQTTSGIGSVSKQFLATVVLMLAAEKRLHLTDKLAEYLPEYRFADQITLRQLLNMAAGVPDYVDAVVDQVVAGRPIATPDDDPQVNRAVGENIPLTQALALINPLPLTYTPGSESRYSNSNYLLLGTVVERILGAPLNAIFAQRLFAPLGMTQTKLGTQYAQADSYLRTADNRLITIGRGHHTAGDGGIVTSITDLTRWAQAILQHRFLGPAVWQEAMTLYKDFYGFAWLRRAGWSWHGGRVLGFQADIYVAPAQQLATTWMYNVTPVDDPRLATWYQQRDAWHARLL</sequence>
<dbReference type="InterPro" id="IPR012338">
    <property type="entry name" value="Beta-lactam/transpept-like"/>
</dbReference>
<evidence type="ECO:0000313" key="2">
    <source>
        <dbReference type="EMBL" id="QFR21985.1"/>
    </source>
</evidence>
<dbReference type="PANTHER" id="PTHR46825">
    <property type="entry name" value="D-ALANYL-D-ALANINE-CARBOXYPEPTIDASE/ENDOPEPTIDASE AMPH"/>
    <property type="match status" value="1"/>
</dbReference>
<dbReference type="InterPro" id="IPR050491">
    <property type="entry name" value="AmpC-like"/>
</dbReference>
<evidence type="ECO:0000313" key="3">
    <source>
        <dbReference type="Proteomes" id="UP000326779"/>
    </source>
</evidence>
<evidence type="ECO:0000259" key="1">
    <source>
        <dbReference type="Pfam" id="PF00144"/>
    </source>
</evidence>
<proteinExistence type="predicted"/>
<dbReference type="Pfam" id="PF00144">
    <property type="entry name" value="Beta-lactamase"/>
    <property type="match status" value="1"/>
</dbReference>
<name>A0A5P8M116_9LACO</name>
<dbReference type="InterPro" id="IPR001466">
    <property type="entry name" value="Beta-lactam-related"/>
</dbReference>
<dbReference type="GO" id="GO:0016787">
    <property type="term" value="F:hydrolase activity"/>
    <property type="evidence" value="ECO:0007669"/>
    <property type="project" value="UniProtKB-KW"/>
</dbReference>
<accession>A0A5P8M116</accession>
<organism evidence="2 3">
    <name type="scientific">Schleiferilactobacillus harbinensis</name>
    <dbReference type="NCBI Taxonomy" id="304207"/>
    <lineage>
        <taxon>Bacteria</taxon>
        <taxon>Bacillati</taxon>
        <taxon>Bacillota</taxon>
        <taxon>Bacilli</taxon>
        <taxon>Lactobacillales</taxon>
        <taxon>Lactobacillaceae</taxon>
        <taxon>Schleiferilactobacillus</taxon>
    </lineage>
</organism>
<dbReference type="PANTHER" id="PTHR46825:SF9">
    <property type="entry name" value="BETA-LACTAMASE-RELATED DOMAIN-CONTAINING PROTEIN"/>
    <property type="match status" value="1"/>
</dbReference>
<keyword evidence="2" id="KW-0378">Hydrolase</keyword>
<dbReference type="RefSeq" id="WP_152259984.1">
    <property type="nucleotide sequence ID" value="NZ_CP045143.1"/>
</dbReference>
<protein>
    <submittedName>
        <fullName evidence="2">Serine hydrolase</fullName>
    </submittedName>
</protein>